<dbReference type="OMA" id="RMAAWPE"/>
<keyword evidence="3" id="KW-1185">Reference proteome</keyword>
<feature type="compositionally biased region" description="Polar residues" evidence="1">
    <location>
        <begin position="3003"/>
        <end position="3024"/>
    </location>
</feature>
<name>A0A0N1HZR1_LEPSE</name>
<feature type="compositionally biased region" description="Low complexity" evidence="1">
    <location>
        <begin position="333"/>
        <end position="344"/>
    </location>
</feature>
<feature type="region of interest" description="Disordered" evidence="1">
    <location>
        <begin position="213"/>
        <end position="271"/>
    </location>
</feature>
<feature type="compositionally biased region" description="Polar residues" evidence="1">
    <location>
        <begin position="1375"/>
        <end position="1385"/>
    </location>
</feature>
<gene>
    <name evidence="2" type="ORF">ABL78_2144</name>
</gene>
<feature type="region of interest" description="Disordered" evidence="1">
    <location>
        <begin position="1017"/>
        <end position="1092"/>
    </location>
</feature>
<evidence type="ECO:0000313" key="2">
    <source>
        <dbReference type="EMBL" id="KPI88765.1"/>
    </source>
</evidence>
<feature type="compositionally biased region" description="Basic and acidic residues" evidence="1">
    <location>
        <begin position="2407"/>
        <end position="2420"/>
    </location>
</feature>
<feature type="compositionally biased region" description="Low complexity" evidence="1">
    <location>
        <begin position="2379"/>
        <end position="2399"/>
    </location>
</feature>
<feature type="compositionally biased region" description="Polar residues" evidence="1">
    <location>
        <begin position="1069"/>
        <end position="1079"/>
    </location>
</feature>
<feature type="region of interest" description="Disordered" evidence="1">
    <location>
        <begin position="80"/>
        <end position="149"/>
    </location>
</feature>
<feature type="region of interest" description="Disordered" evidence="1">
    <location>
        <begin position="2632"/>
        <end position="2705"/>
    </location>
</feature>
<accession>A0A0N1HZR1</accession>
<organism evidence="2 3">
    <name type="scientific">Leptomonas seymouri</name>
    <dbReference type="NCBI Taxonomy" id="5684"/>
    <lineage>
        <taxon>Eukaryota</taxon>
        <taxon>Discoba</taxon>
        <taxon>Euglenozoa</taxon>
        <taxon>Kinetoplastea</taxon>
        <taxon>Metakinetoplastina</taxon>
        <taxon>Trypanosomatida</taxon>
        <taxon>Trypanosomatidae</taxon>
        <taxon>Leishmaniinae</taxon>
        <taxon>Leptomonas</taxon>
    </lineage>
</organism>
<sequence length="3108" mass="333341">MSANTDAAVDTQELTASTGRLSATAASAGSSGEHALAADVSKNDIGLVDSAVYTPKRSSHSAITGFHLLAVTDPSSPLFSIQQTSSTVPTPLQESNPTTSSNSVEQHQQHITPPPVVRGVGAMQASEEIPDEHPQRLRECRSEQSHNTSKLPAVVATQCMLPVEGAGSQLQSAQTAAQVDISRLLVEPSSHTPPDAQGVLRTSALTRANEGFEEVAGPSAPAPGLPNQERCQPRRFQASDDRYTSPYLESSTTESEQQEYSDDFECEEDPIETSVRQCSATLLPSQPQTCGASPPFERQPPEEHTPKKVCDVSPTSAHLPSAGNVPSKDPLGAPIAASTAIPATHTDDRTLKANRQVRYTELSDSQLERRHARDLERKLHTYLYDKETKLLAACLRRWYTAMFIKATAAPEVQHGGGSSALVTPSRPTNIRPSIHTPTPVVTRHDTRSVDASRNGEKEGRQSTPGEWLAVSSLAEPVGTHLKASGSHDGTGPSRSGARPLFTSQIKTYTHVYLTPDGRMNPAQVRREGEASNDSSAFPRGDGQELEVMHTDVQWMMIPSMRTASSCSSSFSSSISDPACEVLQRTMERLTDASRKQAAERTMKAVGAGQPCARIDAGTQGEGGTGEATPQQPASPPPSRALKSSVPTTLNEDRQRERDEERDHANLLPAALQATLKPCTPTSEANNMDHGEMHNAAAVTLSSVEESAGVITVGDAVQPSYSGIHDEETERRGSVLSDAPKASPPLSPPPHASPAVSHRLSSEDTKPPLPSLPLWGPVADAQAAATNWIVRNTASSPVVPSGVGVEMHAARRCHTPDESSGESVEEIVDDECSVRSPSKAIEQPEQQQQPLLQPRLTDEREPSPPLETSEKMMAEEAEVTPGREGGRNASIEASPLREVVSEGGRPSPPLRAGRHSTSREGHDDGGALLDRAEADGCLAQVAVGGSSGGSSTSIPKQSGGDKASSQVASLIDTTSAATSTSTASSSHPSSAAGANGVAALASHLSQVARLRVQRIITGHSPSVPPHPSAAPATSSPQQAAPLPPSPQFAEQRSPSSRSQTSRSLLSYSQGAPSHRSNLSSAPVREGHPGAPSQKELLRSLHSATPSLHSLQQQQQQHLAVVEGAVATPLVAEEENALLSPSIAELLSAVLGYEATAATTNGEPTDLHGSEHSAVAHSTKHDTYSDGHHENRRHRHRFSYKKSRLPNTHLALQVMRARCASAAAGRQTILSSPPVHGHSAMEAFSVEFPTTMHSAVDDGHRVESRDEEGRAAEAVGLACVPHPYEIRNPVLRHRGQPGKGETGIGLLFSRLRRGRNTLNGPLFAKHERAGDDAEAWLLGLPQCERFDVATLLELAQHIENLTNAQHLQDRRAGCTGDQGTSQQQQHAPVTADTRAEQCLEGAAAEYPEERERDREKPAEATADANRGGRSSSILLEAQQSPRMTDGERDTSPSKEAAPGENAAGLSSSERETDVSPARRMTASDRVLSPEDFSRPPPLAGSSASNPSFSSSAAASSAHIVRKASTRSASNVPNTSLPTMIPSTAPQTQLAPTPSKPASLPLANPEEVGGAAVRAGAPEGSSGDVQRREDDAAIGEGVPLPPPAKSTAQSSQRKPPSPRRPDPQQLENTQEHLPEGRDFSGSGAQGSSTGAGAAANASSVVPTVPANGVHHPGSTFRSRTAAAEGSVKGGAGHMQGEADGLGLPSVYIPLLSPQSDRAPSRDPPRPAKSKQLLHQSNLEGSVITPVSAKQDANVIANCCTPNASLPARDHHQAGSAEHLSVLQRSHHQELPEEASHGAACDPTGARTPASSALHHEGAPVASVPDGLPWGNAAAASWQCLRCLSASTPAPSPTFSANQQCSHTLHRCRPSCTPRLSDAGADSIASSSPPPEERYLSIQSERRRETAAAEARAGPAEGSGAREPTPAPQLSLGAHLSADPRAAGRQVRSPTRDYHVDSRASRFPIGVMPTTHPYSYQDLPNNAAGMKKRLLAGDTSASSRTASLSSSSSAGAFPSAAKGLVSSAQRPSNTPGPTPRTAPPLSLSGQPGVAAAARPVERQRKEELPLHRGSVSHHLPNEAVAASSPRERHEKSRGDDRRRHCSSRHRHHGSRQARAQGERSPFFHSKADSLDSVERETRAKNGEGSGQEGRDRFRLPMAAAESRETDGAGLQRGSRRHRGASSRHRRPSRDSSRLAPGSEGLPQGRHQHFHRRRREKRSLTLWKREGRGVERDGERDAPANAIGHCECRCKDRNEGESREAGEGLTLSVRHADPRDPRYVWQESSLSPTIAGLHTHPNYVATHPYDWQTTNQFFVSAPQKDRVGGGAPSNPSSTALHKGDVGRHAVNSQREAPREGGGLVHNDRAGRLHARAHHHRCGHRRHSSTFSRSTCSSRSASRRSSSSSDVDNDIFESEKDASHARDGRHGTGAPSQPSRATAHDNELRRSAKQGGSHGLKDPLRDTRESALSEVGPRLHDQKPTPHTERRSLEGDHTIQQRQLNNVKQHLGEAVANPMVHHEPALDGRKTELSFGEGHPEGSLGSRSWTLQHPCQCAHPRAEERSGGHRDLPMGHHQYHRCGLPAHASSRAAEPLQRESYTTDPARIISAAMPYAQRQQNALVARSSTPLYDEDVCQNQVDRVSSPSTNSDIADPQGFELCGRPARRRSRHQDKYDTRSPRGSYSEEQLNPTSRRVPLQADPSSRSPHDAIFDVPTAAQPGDLFYKDDGGAYHRIRDDSELRSILGTTTLASPHGLDEHRSVPPLYVVHYPLRSTSPGARRSRSPALWVPPRRAWTITDPKNPLGCSRLNPYCATCRMRYNLIFVDANMRPLRWPSPQSAELEPMGNCRIHSGYVFGDGDSEFTRGASLTEQRERALYTHEWPARPHARSGQLVVKVEDVDRPLRQLTPPPRGRFIPVSYEAHDADAPLRRPTSLTPRANGSASAVAPAAAAAMATTSSSSQRNMLRSEPFMGASSASRVPSPQRLATHLGKPRGTLHQREEGLRRLYVLPPTTSASTESRSSQQKPRASLSTNGGGVKNSGASPAEELPIRRQHTREGGGDADTAERVASSRNEERRIKKALKQLLWRDLPQQRGTPEWERYVRLLSKELRQQQLL</sequence>
<dbReference type="EMBL" id="LJSK01000041">
    <property type="protein sequence ID" value="KPI88765.1"/>
    <property type="molecule type" value="Genomic_DNA"/>
</dbReference>
<feature type="compositionally biased region" description="Low complexity" evidence="1">
    <location>
        <begin position="1904"/>
        <end position="1919"/>
    </location>
</feature>
<feature type="compositionally biased region" description="Low complexity" evidence="1">
    <location>
        <begin position="1873"/>
        <end position="1883"/>
    </location>
</feature>
<feature type="compositionally biased region" description="Polar residues" evidence="1">
    <location>
        <begin position="962"/>
        <end position="971"/>
    </location>
</feature>
<feature type="region of interest" description="Disordered" evidence="1">
    <location>
        <begin position="1995"/>
        <end position="2213"/>
    </location>
</feature>
<feature type="compositionally biased region" description="Low complexity" evidence="1">
    <location>
        <begin position="1028"/>
        <end position="1039"/>
    </location>
</feature>
<feature type="region of interest" description="Disordered" evidence="1">
    <location>
        <begin position="2313"/>
        <end position="2487"/>
    </location>
</feature>
<feature type="region of interest" description="Disordered" evidence="1">
    <location>
        <begin position="1"/>
        <end position="35"/>
    </location>
</feature>
<feature type="compositionally biased region" description="Basic residues" evidence="1">
    <location>
        <begin position="2169"/>
        <end position="2183"/>
    </location>
</feature>
<protein>
    <submittedName>
        <fullName evidence="2">Uncharacterized protein</fullName>
    </submittedName>
</protein>
<feature type="compositionally biased region" description="Basic and acidic residues" evidence="1">
    <location>
        <begin position="723"/>
        <end position="732"/>
    </location>
</feature>
<feature type="compositionally biased region" description="Low complexity" evidence="1">
    <location>
        <begin position="1637"/>
        <end position="1656"/>
    </location>
</feature>
<feature type="compositionally biased region" description="Basic and acidic residues" evidence="1">
    <location>
        <begin position="2121"/>
        <end position="2137"/>
    </location>
</feature>
<feature type="compositionally biased region" description="Pro residues" evidence="1">
    <location>
        <begin position="741"/>
        <end position="751"/>
    </location>
</feature>
<feature type="compositionally biased region" description="Basic and acidic residues" evidence="1">
    <location>
        <begin position="855"/>
        <end position="873"/>
    </location>
</feature>
<feature type="compositionally biased region" description="Polar residues" evidence="1">
    <location>
        <begin position="2671"/>
        <end position="2684"/>
    </location>
</feature>
<feature type="compositionally biased region" description="Basic and acidic residues" evidence="1">
    <location>
        <begin position="1626"/>
        <end position="1635"/>
    </location>
</feature>
<feature type="compositionally biased region" description="Basic and acidic residues" evidence="1">
    <location>
        <begin position="1887"/>
        <end position="1903"/>
    </location>
</feature>
<feature type="compositionally biased region" description="Polar residues" evidence="1">
    <location>
        <begin position="1426"/>
        <end position="1440"/>
    </location>
</feature>
<feature type="region of interest" description="Disordered" evidence="1">
    <location>
        <begin position="413"/>
        <end position="467"/>
    </location>
</feature>
<feature type="compositionally biased region" description="Low complexity" evidence="1">
    <location>
        <begin position="14"/>
        <end position="35"/>
    </location>
</feature>
<evidence type="ECO:0000256" key="1">
    <source>
        <dbReference type="SAM" id="MobiDB-lite"/>
    </source>
</evidence>
<feature type="region of interest" description="Disordered" evidence="1">
    <location>
        <begin position="286"/>
        <end position="347"/>
    </location>
</feature>
<feature type="region of interest" description="Disordered" evidence="1">
    <location>
        <begin position="1369"/>
        <end position="1733"/>
    </location>
</feature>
<feature type="region of interest" description="Disordered" evidence="1">
    <location>
        <begin position="719"/>
        <end position="770"/>
    </location>
</feature>
<comment type="caution">
    <text evidence="2">The sequence shown here is derived from an EMBL/GenBank/DDBJ whole genome shotgun (WGS) entry which is preliminary data.</text>
</comment>
<feature type="compositionally biased region" description="Low complexity" evidence="1">
    <location>
        <begin position="1995"/>
        <end position="2013"/>
    </location>
</feature>
<feature type="region of interest" description="Disordered" evidence="1">
    <location>
        <begin position="524"/>
        <end position="544"/>
    </location>
</feature>
<feature type="compositionally biased region" description="Basic and acidic residues" evidence="1">
    <location>
        <begin position="442"/>
        <end position="460"/>
    </location>
</feature>
<feature type="compositionally biased region" description="Basic residues" evidence="1">
    <location>
        <begin position="2201"/>
        <end position="2212"/>
    </location>
</feature>
<feature type="compositionally biased region" description="Low complexity" evidence="1">
    <location>
        <begin position="1562"/>
        <end position="1577"/>
    </location>
</feature>
<feature type="compositionally biased region" description="Basic residues" evidence="1">
    <location>
        <begin position="2095"/>
        <end position="2107"/>
    </location>
</feature>
<dbReference type="OrthoDB" id="246689at2759"/>
<feature type="compositionally biased region" description="Polar residues" evidence="1">
    <location>
        <begin position="420"/>
        <end position="431"/>
    </location>
</feature>
<feature type="region of interest" description="Disordered" evidence="1">
    <location>
        <begin position="2963"/>
        <end position="3067"/>
    </location>
</feature>
<feature type="compositionally biased region" description="Polar residues" evidence="1">
    <location>
        <begin position="2632"/>
        <end position="2642"/>
    </location>
</feature>
<feature type="compositionally biased region" description="Basic and acidic residues" evidence="1">
    <location>
        <begin position="1405"/>
        <end position="1416"/>
    </location>
</feature>
<feature type="compositionally biased region" description="Low complexity" evidence="1">
    <location>
        <begin position="842"/>
        <end position="853"/>
    </location>
</feature>
<feature type="compositionally biased region" description="Basic and acidic residues" evidence="1">
    <location>
        <begin position="131"/>
        <end position="144"/>
    </location>
</feature>
<reference evidence="2 3" key="1">
    <citation type="journal article" date="2015" name="PLoS Pathog.">
        <title>Leptomonas seymouri: Adaptations to the Dixenous Life Cycle Analyzed by Genome Sequencing, Transcriptome Profiling and Co-infection with Leishmania donovani.</title>
        <authorList>
            <person name="Kraeva N."/>
            <person name="Butenko A."/>
            <person name="Hlavacova J."/>
            <person name="Kostygov A."/>
            <person name="Myskova J."/>
            <person name="Grybchuk D."/>
            <person name="Lestinova T."/>
            <person name="Votypka J."/>
            <person name="Volf P."/>
            <person name="Opperdoes F."/>
            <person name="Flegontov P."/>
            <person name="Lukes J."/>
            <person name="Yurchenko V."/>
        </authorList>
    </citation>
    <scope>NUCLEOTIDE SEQUENCE [LARGE SCALE GENOMIC DNA]</scope>
    <source>
        <strain evidence="2 3">ATCC 30220</strain>
    </source>
</reference>
<feature type="region of interest" description="Disordered" evidence="1">
    <location>
        <begin position="479"/>
        <end position="499"/>
    </location>
</feature>
<proteinExistence type="predicted"/>
<dbReference type="Proteomes" id="UP000038009">
    <property type="component" value="Unassembled WGS sequence"/>
</dbReference>
<feature type="compositionally biased region" description="Low complexity" evidence="1">
    <location>
        <begin position="1046"/>
        <end position="1068"/>
    </location>
</feature>
<feature type="region of interest" description="Disordered" evidence="1">
    <location>
        <begin position="592"/>
        <end position="662"/>
    </location>
</feature>
<feature type="region of interest" description="Disordered" evidence="1">
    <location>
        <begin position="1780"/>
        <end position="1816"/>
    </location>
</feature>
<feature type="compositionally biased region" description="Basic and acidic residues" evidence="1">
    <location>
        <begin position="299"/>
        <end position="310"/>
    </location>
</feature>
<feature type="compositionally biased region" description="Basic and acidic residues" evidence="1">
    <location>
        <begin position="916"/>
        <end position="933"/>
    </location>
</feature>
<feature type="compositionally biased region" description="Low complexity" evidence="1">
    <location>
        <begin position="972"/>
        <end position="992"/>
    </location>
</feature>
<feature type="compositionally biased region" description="Basic and acidic residues" evidence="1">
    <location>
        <begin position="2081"/>
        <end position="2094"/>
    </location>
</feature>
<feature type="compositionally biased region" description="Basic and acidic residues" evidence="1">
    <location>
        <begin position="650"/>
        <end position="662"/>
    </location>
</feature>
<evidence type="ECO:0000313" key="3">
    <source>
        <dbReference type="Proteomes" id="UP000038009"/>
    </source>
</evidence>
<feature type="region of interest" description="Disordered" evidence="1">
    <location>
        <begin position="811"/>
        <end position="992"/>
    </location>
</feature>
<feature type="compositionally biased region" description="Polar residues" evidence="1">
    <location>
        <begin position="80"/>
        <end position="111"/>
    </location>
</feature>
<feature type="compositionally biased region" description="Basic and acidic residues" evidence="1">
    <location>
        <begin position="2051"/>
        <end position="2062"/>
    </location>
</feature>
<feature type="compositionally biased region" description="Basic and acidic residues" evidence="1">
    <location>
        <begin position="592"/>
        <end position="602"/>
    </location>
</feature>
<feature type="compositionally biased region" description="Basic and acidic residues" evidence="1">
    <location>
        <begin position="1783"/>
        <end position="1792"/>
    </location>
</feature>
<feature type="compositionally biased region" description="Acidic residues" evidence="1">
    <location>
        <begin position="818"/>
        <end position="830"/>
    </location>
</feature>
<feature type="compositionally biased region" description="Acidic residues" evidence="1">
    <location>
        <begin position="256"/>
        <end position="271"/>
    </location>
</feature>
<feature type="compositionally biased region" description="Basic and acidic residues" evidence="1">
    <location>
        <begin position="2449"/>
        <end position="2487"/>
    </location>
</feature>
<feature type="compositionally biased region" description="Basic residues" evidence="1">
    <location>
        <begin position="2362"/>
        <end position="2378"/>
    </location>
</feature>
<feature type="compositionally biased region" description="Low complexity" evidence="1">
    <location>
        <begin position="1497"/>
        <end position="1515"/>
    </location>
</feature>
<dbReference type="VEuPathDB" id="TriTrypDB:Lsey_0041_0250"/>
<feature type="region of interest" description="Disordered" evidence="1">
    <location>
        <begin position="1873"/>
        <end position="1954"/>
    </location>
</feature>
<feature type="compositionally biased region" description="Polar residues" evidence="1">
    <location>
        <begin position="1523"/>
        <end position="1549"/>
    </location>
</feature>